<evidence type="ECO:0000256" key="4">
    <source>
        <dbReference type="ARBA" id="ARBA00022989"/>
    </source>
</evidence>
<dbReference type="NCBIfam" id="TIGR02229">
    <property type="entry name" value="caa3_sub_IV"/>
    <property type="match status" value="1"/>
</dbReference>
<dbReference type="Pfam" id="PF03626">
    <property type="entry name" value="COX4_pro"/>
    <property type="match status" value="1"/>
</dbReference>
<evidence type="ECO:0000256" key="1">
    <source>
        <dbReference type="ARBA" id="ARBA00004651"/>
    </source>
</evidence>
<evidence type="ECO:0000256" key="2">
    <source>
        <dbReference type="ARBA" id="ARBA00022475"/>
    </source>
</evidence>
<feature type="transmembrane region" description="Helical" evidence="6">
    <location>
        <begin position="47"/>
        <end position="68"/>
    </location>
</feature>
<organism evidence="7 8">
    <name type="scientific">Candidatus Polarisedimenticola svalbardensis</name>
    <dbReference type="NCBI Taxonomy" id="2886004"/>
    <lineage>
        <taxon>Bacteria</taxon>
        <taxon>Pseudomonadati</taxon>
        <taxon>Acidobacteriota</taxon>
        <taxon>Candidatus Polarisedimenticolia</taxon>
        <taxon>Candidatus Polarisedimenticolales</taxon>
        <taxon>Candidatus Polarisedimenticolaceae</taxon>
        <taxon>Candidatus Polarisedimenticola</taxon>
    </lineage>
</organism>
<keyword evidence="3 6" id="KW-0812">Transmembrane</keyword>
<evidence type="ECO:0000313" key="7">
    <source>
        <dbReference type="EMBL" id="MBD3867959.1"/>
    </source>
</evidence>
<reference evidence="7 8" key="1">
    <citation type="submission" date="2020-08" db="EMBL/GenBank/DDBJ databases">
        <title>Acidobacteriota in marine sediments use diverse sulfur dissimilation pathways.</title>
        <authorList>
            <person name="Wasmund K."/>
        </authorList>
    </citation>
    <scope>NUCLEOTIDE SEQUENCE [LARGE SCALE GENOMIC DNA]</scope>
    <source>
        <strain evidence="7">MAG AM4</strain>
    </source>
</reference>
<evidence type="ECO:0000256" key="6">
    <source>
        <dbReference type="SAM" id="Phobius"/>
    </source>
</evidence>
<proteinExistence type="predicted"/>
<dbReference type="AlphaFoldDB" id="A0A8J6Y2T3"/>
<dbReference type="InterPro" id="IPR005171">
    <property type="entry name" value="Cyt_c_oxidase_su4_prok"/>
</dbReference>
<sequence length="114" mass="12218">MATEHNHHDQVGHVVPLPILGGVIAALMVLTWATVFVTNFDLGSLNIFIALGIAVVKGALVVLFFMHLRWDAPINGIVLISALLLVFLFVGFALMDSAAYAPDQIPGYAPLINP</sequence>
<comment type="subcellular location">
    <subcellularLocation>
        <location evidence="1">Cell membrane</location>
        <topology evidence="1">Multi-pass membrane protein</topology>
    </subcellularLocation>
</comment>
<evidence type="ECO:0000313" key="8">
    <source>
        <dbReference type="Proteomes" id="UP000648239"/>
    </source>
</evidence>
<keyword evidence="5 6" id="KW-0472">Membrane</keyword>
<dbReference type="GO" id="GO:0005886">
    <property type="term" value="C:plasma membrane"/>
    <property type="evidence" value="ECO:0007669"/>
    <property type="project" value="UniProtKB-SubCell"/>
</dbReference>
<gene>
    <name evidence="7" type="ORF">IFK94_07535</name>
</gene>
<name>A0A8J6Y2T3_9BACT</name>
<protein>
    <submittedName>
        <fullName evidence="7">Cytochrome C oxidase subunit IV family protein</fullName>
    </submittedName>
</protein>
<evidence type="ECO:0000256" key="5">
    <source>
        <dbReference type="ARBA" id="ARBA00023136"/>
    </source>
</evidence>
<dbReference type="InterPro" id="IPR011743">
    <property type="entry name" value="Caa3_sub_IV"/>
</dbReference>
<accession>A0A8J6Y2T3</accession>
<feature type="transmembrane region" description="Helical" evidence="6">
    <location>
        <begin position="74"/>
        <end position="95"/>
    </location>
</feature>
<evidence type="ECO:0000256" key="3">
    <source>
        <dbReference type="ARBA" id="ARBA00022692"/>
    </source>
</evidence>
<comment type="caution">
    <text evidence="7">The sequence shown here is derived from an EMBL/GenBank/DDBJ whole genome shotgun (WGS) entry which is preliminary data.</text>
</comment>
<dbReference type="EMBL" id="JACXWD010000019">
    <property type="protein sequence ID" value="MBD3867959.1"/>
    <property type="molecule type" value="Genomic_DNA"/>
</dbReference>
<feature type="transmembrane region" description="Helical" evidence="6">
    <location>
        <begin position="19"/>
        <end position="40"/>
    </location>
</feature>
<keyword evidence="2" id="KW-1003">Cell membrane</keyword>
<dbReference type="Proteomes" id="UP000648239">
    <property type="component" value="Unassembled WGS sequence"/>
</dbReference>
<keyword evidence="4 6" id="KW-1133">Transmembrane helix</keyword>